<reference evidence="1" key="1">
    <citation type="journal article" date="2015" name="ISME J.">
        <title>Draft Genome Sequence of Streptomyces incarnatus NRRL8089, which Produces the Nucleoside Antibiotic Sinefungin.</title>
        <authorList>
            <person name="Oshima K."/>
            <person name="Hattori M."/>
            <person name="Shimizu H."/>
            <person name="Fukuda K."/>
            <person name="Nemoto M."/>
            <person name="Inagaki K."/>
            <person name="Tamura T."/>
        </authorList>
    </citation>
    <scope>NUCLEOTIDE SEQUENCE</scope>
    <source>
        <strain evidence="1">FACHB-1277</strain>
    </source>
</reference>
<reference evidence="1" key="2">
    <citation type="submission" date="2020-08" db="EMBL/GenBank/DDBJ databases">
        <authorList>
            <person name="Chen M."/>
            <person name="Teng W."/>
            <person name="Zhao L."/>
            <person name="Hu C."/>
            <person name="Zhou Y."/>
            <person name="Han B."/>
            <person name="Song L."/>
            <person name="Shu W."/>
        </authorList>
    </citation>
    <scope>NUCLEOTIDE SEQUENCE</scope>
    <source>
        <strain evidence="1">FACHB-1277</strain>
    </source>
</reference>
<name>A0A926UTK7_9CYAN</name>
<dbReference type="Pfam" id="PF14076">
    <property type="entry name" value="DUF4258"/>
    <property type="match status" value="1"/>
</dbReference>
<dbReference type="AlphaFoldDB" id="A0A926UTK7"/>
<comment type="caution">
    <text evidence="1">The sequence shown here is derived from an EMBL/GenBank/DDBJ whole genome shotgun (WGS) entry which is preliminary data.</text>
</comment>
<protein>
    <submittedName>
        <fullName evidence="1">DUF4258 domain-containing protein</fullName>
    </submittedName>
</protein>
<keyword evidence="2" id="KW-1185">Reference proteome</keyword>
<gene>
    <name evidence="1" type="ORF">H6F44_09920</name>
</gene>
<accession>A0A926UTK7</accession>
<sequence>MNNVVFSDHARKEMLRRNITQLQIEEVLQSPEQIISVNEERNIYQSRFELNQKQYLLRVVGDIRGDLLTVVTIYKTSKVKKYWSEQ</sequence>
<organism evidence="1 2">
    <name type="scientific">Pseudanabaena cinerea FACHB-1277</name>
    <dbReference type="NCBI Taxonomy" id="2949581"/>
    <lineage>
        <taxon>Bacteria</taxon>
        <taxon>Bacillati</taxon>
        <taxon>Cyanobacteriota</taxon>
        <taxon>Cyanophyceae</taxon>
        <taxon>Pseudanabaenales</taxon>
        <taxon>Pseudanabaenaceae</taxon>
        <taxon>Pseudanabaena</taxon>
        <taxon>Pseudanabaena cinerea</taxon>
    </lineage>
</organism>
<evidence type="ECO:0000313" key="2">
    <source>
        <dbReference type="Proteomes" id="UP000631421"/>
    </source>
</evidence>
<dbReference type="InterPro" id="IPR025354">
    <property type="entry name" value="DUF4258"/>
</dbReference>
<dbReference type="Proteomes" id="UP000631421">
    <property type="component" value="Unassembled WGS sequence"/>
</dbReference>
<proteinExistence type="predicted"/>
<dbReference type="RefSeq" id="WP_190350798.1">
    <property type="nucleotide sequence ID" value="NZ_JACJPY010000025.1"/>
</dbReference>
<evidence type="ECO:0000313" key="1">
    <source>
        <dbReference type="EMBL" id="MBD2150433.1"/>
    </source>
</evidence>
<dbReference type="EMBL" id="JACJPY010000025">
    <property type="protein sequence ID" value="MBD2150433.1"/>
    <property type="molecule type" value="Genomic_DNA"/>
</dbReference>